<gene>
    <name evidence="2" type="ORF">B296_00055289</name>
</gene>
<sequence>MLQTPTAPSPGAASLQMELSIKEGPNQPPSPTGQGLYVNSSDSSLGPHGATLPCEEAIEEPFARWGEGSLEGVLIVGALLPFEGVARSLLSARSLGGEEGNGGLSRKAILTVDLSPPPSQEAEQRLTEVH</sequence>
<comment type="caution">
    <text evidence="2">The sequence shown here is derived from an EMBL/GenBank/DDBJ whole genome shotgun (WGS) entry which is preliminary data.</text>
</comment>
<protein>
    <submittedName>
        <fullName evidence="2">Uncharacterized protein</fullName>
    </submittedName>
</protein>
<name>A0A426Y094_ENSVE</name>
<dbReference type="AlphaFoldDB" id="A0A426Y094"/>
<organism evidence="2 3">
    <name type="scientific">Ensete ventricosum</name>
    <name type="common">Abyssinian banana</name>
    <name type="synonym">Musa ensete</name>
    <dbReference type="NCBI Taxonomy" id="4639"/>
    <lineage>
        <taxon>Eukaryota</taxon>
        <taxon>Viridiplantae</taxon>
        <taxon>Streptophyta</taxon>
        <taxon>Embryophyta</taxon>
        <taxon>Tracheophyta</taxon>
        <taxon>Spermatophyta</taxon>
        <taxon>Magnoliopsida</taxon>
        <taxon>Liliopsida</taxon>
        <taxon>Zingiberales</taxon>
        <taxon>Musaceae</taxon>
        <taxon>Ensete</taxon>
    </lineage>
</organism>
<evidence type="ECO:0000313" key="3">
    <source>
        <dbReference type="Proteomes" id="UP000287651"/>
    </source>
</evidence>
<reference evidence="2 3" key="1">
    <citation type="journal article" date="2014" name="Agronomy (Basel)">
        <title>A Draft Genome Sequence for Ensete ventricosum, the Drought-Tolerant Tree Against Hunger.</title>
        <authorList>
            <person name="Harrison J."/>
            <person name="Moore K.A."/>
            <person name="Paszkiewicz K."/>
            <person name="Jones T."/>
            <person name="Grant M."/>
            <person name="Ambacheew D."/>
            <person name="Muzemil S."/>
            <person name="Studholme D.J."/>
        </authorList>
    </citation>
    <scope>NUCLEOTIDE SEQUENCE [LARGE SCALE GENOMIC DNA]</scope>
</reference>
<evidence type="ECO:0000256" key="1">
    <source>
        <dbReference type="SAM" id="MobiDB-lite"/>
    </source>
</evidence>
<evidence type="ECO:0000313" key="2">
    <source>
        <dbReference type="EMBL" id="RRT45208.1"/>
    </source>
</evidence>
<dbReference type="Proteomes" id="UP000287651">
    <property type="component" value="Unassembled WGS sequence"/>
</dbReference>
<feature type="region of interest" description="Disordered" evidence="1">
    <location>
        <begin position="1"/>
        <end position="51"/>
    </location>
</feature>
<accession>A0A426Y094</accession>
<proteinExistence type="predicted"/>
<dbReference type="EMBL" id="AMZH03015985">
    <property type="protein sequence ID" value="RRT45208.1"/>
    <property type="molecule type" value="Genomic_DNA"/>
</dbReference>